<feature type="domain" description="Tape measure protein N-terminal" evidence="2">
    <location>
        <begin position="150"/>
        <end position="337"/>
    </location>
</feature>
<feature type="transmembrane region" description="Helical" evidence="1">
    <location>
        <begin position="441"/>
        <end position="460"/>
    </location>
</feature>
<accession>A0ABV1HAK4</accession>
<feature type="transmembrane region" description="Helical" evidence="1">
    <location>
        <begin position="411"/>
        <end position="434"/>
    </location>
</feature>
<keyword evidence="1" id="KW-0812">Transmembrane</keyword>
<feature type="transmembrane region" description="Helical" evidence="1">
    <location>
        <begin position="533"/>
        <end position="552"/>
    </location>
</feature>
<dbReference type="NCBIfam" id="TIGR02675">
    <property type="entry name" value="tape_meas_nterm"/>
    <property type="match status" value="1"/>
</dbReference>
<comment type="caution">
    <text evidence="3">The sequence shown here is derived from an EMBL/GenBank/DDBJ whole genome shotgun (WGS) entry which is preliminary data.</text>
</comment>
<name>A0ABV1HAK4_9FIRM</name>
<dbReference type="Proteomes" id="UP001454489">
    <property type="component" value="Unassembled WGS sequence"/>
</dbReference>
<evidence type="ECO:0000313" key="3">
    <source>
        <dbReference type="EMBL" id="MEQ2556744.1"/>
    </source>
</evidence>
<feature type="transmembrane region" description="Helical" evidence="1">
    <location>
        <begin position="466"/>
        <end position="491"/>
    </location>
</feature>
<feature type="transmembrane region" description="Helical" evidence="1">
    <location>
        <begin position="503"/>
        <end position="527"/>
    </location>
</feature>
<evidence type="ECO:0000259" key="2">
    <source>
        <dbReference type="Pfam" id="PF20155"/>
    </source>
</evidence>
<proteinExistence type="predicted"/>
<keyword evidence="1" id="KW-0472">Membrane</keyword>
<dbReference type="InterPro" id="IPR013491">
    <property type="entry name" value="Tape_meas_N"/>
</dbReference>
<gene>
    <name evidence="3" type="ORF">WMO43_02450</name>
</gene>
<keyword evidence="4" id="KW-1185">Reference proteome</keyword>
<protein>
    <submittedName>
        <fullName evidence="3">Tape measure protein</fullName>
    </submittedName>
</protein>
<dbReference type="Pfam" id="PF20155">
    <property type="entry name" value="TMP_3"/>
    <property type="match status" value="1"/>
</dbReference>
<dbReference type="EMBL" id="JBBMEX010000002">
    <property type="protein sequence ID" value="MEQ2556744.1"/>
    <property type="molecule type" value="Genomic_DNA"/>
</dbReference>
<reference evidence="3 4" key="1">
    <citation type="submission" date="2024-03" db="EMBL/GenBank/DDBJ databases">
        <title>Human intestinal bacterial collection.</title>
        <authorList>
            <person name="Pauvert C."/>
            <person name="Hitch T.C.A."/>
            <person name="Clavel T."/>
        </authorList>
    </citation>
    <scope>NUCLEOTIDE SEQUENCE [LARGE SCALE GENOMIC DNA]</scope>
    <source>
        <strain evidence="3 4">CLA-AA-H185</strain>
    </source>
</reference>
<organism evidence="3 4">
    <name type="scientific">Maccoyibacter intestinihominis</name>
    <dbReference type="NCBI Taxonomy" id="3133499"/>
    <lineage>
        <taxon>Bacteria</taxon>
        <taxon>Bacillati</taxon>
        <taxon>Bacillota</taxon>
        <taxon>Clostridia</taxon>
        <taxon>Lachnospirales</taxon>
        <taxon>Lachnospiraceae</taxon>
        <taxon>Maccoyibacter</taxon>
    </lineage>
</organism>
<dbReference type="RefSeq" id="WP_353529779.1">
    <property type="nucleotide sequence ID" value="NZ_JBBMEX010000002.1"/>
</dbReference>
<evidence type="ECO:0000256" key="1">
    <source>
        <dbReference type="SAM" id="Phobius"/>
    </source>
</evidence>
<evidence type="ECO:0000313" key="4">
    <source>
        <dbReference type="Proteomes" id="UP001454489"/>
    </source>
</evidence>
<sequence>MGTISTGIELNDNFSSVLYNIMGSVNLAIYQMEEMRQSLSASIDTSYIEGARESIDRATMSLREMEEAASVSVAPAMSSMDVSAANSNYEQLRQNVESTGQHIRDNAEEQQRFNQAVNSGTTSSNNLLKGLIGLHVVQSVVNTVTGQIDAAMKRMDTMTNFQRTMTAITGSSDMAAASLNQLKDITTGTAYGLDVAAMAVQNFTTRGMGIGNATSEVGKWADAVAFYGDGTNESLTTVTDALGKMMTKGTVEMDQLNRVTDTGIDAVGIYAQATGRSAADVQSDLSDGIISSMDFISTVSTAFEEGTNGVLNISGAAKEAGATWATTIANAKAAITRGWISLIDNANAALANAGFGTILDGIREFGETAESVMGKIGVAVGIMLTILSPAFQFMQDAAGFIADNWSILEPIVWGLIAALVVYNATMGIAWLTTLQNIAAKIAHALASAAETVAIFALIAAQDGLNAALAACPLTWIIILIIAIIALIYTVCTAIAKLTGAANTGLGIIVGALSVAVAAIGNLFVALINMVIDIFVVLWNFIAIFANFFGNVFNDPVAAIGRLFFGLVNHILGLLETLASAIDTLFGQNLAGAVQGWRDNLGDWVDKTYGKGEEIMATVNGNEWHVERFKYTNAWNSGVQKGDEFAGKMSDFLNGFGKIPKEEEYTKGYGDDSTNNLGDTLDKSGTGNKVADIANSAGNIENTLTATSEDLKYLRDIAERDTINRFTTAEISIVQTNNNKIASDMDLDGVVEGLTSAVDEAISNATEGVH</sequence>
<keyword evidence="1" id="KW-1133">Transmembrane helix</keyword>